<evidence type="ECO:0000313" key="4">
    <source>
        <dbReference type="Proteomes" id="UP000199482"/>
    </source>
</evidence>
<organism evidence="3 4">
    <name type="scientific">Agromyces flavus</name>
    <dbReference type="NCBI Taxonomy" id="589382"/>
    <lineage>
        <taxon>Bacteria</taxon>
        <taxon>Bacillati</taxon>
        <taxon>Actinomycetota</taxon>
        <taxon>Actinomycetes</taxon>
        <taxon>Micrococcales</taxon>
        <taxon>Microbacteriaceae</taxon>
        <taxon>Agromyces</taxon>
    </lineage>
</organism>
<proteinExistence type="predicted"/>
<keyword evidence="1" id="KW-1133">Transmembrane helix</keyword>
<name>A0A1H1LK76_9MICO</name>
<keyword evidence="1" id="KW-0472">Membrane</keyword>
<reference evidence="4" key="1">
    <citation type="submission" date="2016-10" db="EMBL/GenBank/DDBJ databases">
        <authorList>
            <person name="Varghese N."/>
            <person name="Submissions S."/>
        </authorList>
    </citation>
    <scope>NUCLEOTIDE SEQUENCE [LARGE SCALE GENOMIC DNA]</scope>
    <source>
        <strain evidence="4">CPCC 202695</strain>
    </source>
</reference>
<keyword evidence="1" id="KW-0812">Transmembrane</keyword>
<sequence length="395" mass="41778">MHPNSPRGRRIGHLEGDAATIVRRGTEIERLGEDMIDSAATLRAIADGASGQRGLAVEKLQDVVGDVHEELKRAGEMYRPTGPVVRAYGEALAEVKPRLDRRAHAAEEAWGDFARTPGFLQVERPAWNAPEADSPEAEAQADADRAKQAAYDAWLEEANAFDAEYDTWEAAFERAASNVGEVLDGSIEDGFWDKVDGFVAGTLEVLKWVGLALAIAAIIVGGPLIAALSAIVAIATLALTIYQKARGDTGWKEVILATIGVIPFGSLGKMGTAKFADDALGGLLTGAGRSAIGTEISTIFGSGSSAFRFTGSGVEGIRNGFAHFARNHGTDGRLVDSIARFFTGKAAGSLSTARPADIVIGTWWTQLGRVNTGLSYGTGQGLYSRLYDGIVGTDR</sequence>
<reference evidence="3" key="2">
    <citation type="submission" date="2016-10" db="EMBL/GenBank/DDBJ databases">
        <authorList>
            <person name="de Groot N.N."/>
        </authorList>
    </citation>
    <scope>NUCLEOTIDE SEQUENCE [LARGE SCALE GENOMIC DNA]</scope>
    <source>
        <strain evidence="3">CPCC 202695</strain>
    </source>
</reference>
<gene>
    <name evidence="2" type="ORF">BCL57_002719</name>
    <name evidence="3" type="ORF">SAMN04489721_0172</name>
</gene>
<dbReference type="STRING" id="589382.SAMN04489721_0172"/>
<evidence type="ECO:0000313" key="2">
    <source>
        <dbReference type="EMBL" id="MCP2368543.1"/>
    </source>
</evidence>
<dbReference type="EMBL" id="LT629755">
    <property type="protein sequence ID" value="SDR74963.1"/>
    <property type="molecule type" value="Genomic_DNA"/>
</dbReference>
<dbReference type="EMBL" id="SODL02000005">
    <property type="protein sequence ID" value="MCP2368543.1"/>
    <property type="molecule type" value="Genomic_DNA"/>
</dbReference>
<evidence type="ECO:0000256" key="1">
    <source>
        <dbReference type="SAM" id="Phobius"/>
    </source>
</evidence>
<protein>
    <submittedName>
        <fullName evidence="3">Uncharacterized protein</fullName>
    </submittedName>
</protein>
<evidence type="ECO:0000313" key="3">
    <source>
        <dbReference type="EMBL" id="SDR74963.1"/>
    </source>
</evidence>
<accession>A0A1H1LK76</accession>
<evidence type="ECO:0000313" key="5">
    <source>
        <dbReference type="Proteomes" id="UP000893823"/>
    </source>
</evidence>
<dbReference type="Proteomes" id="UP000893823">
    <property type="component" value="Unassembled WGS sequence"/>
</dbReference>
<dbReference type="RefSeq" id="WP_092668476.1">
    <property type="nucleotide sequence ID" value="NZ_BMDN01000005.1"/>
</dbReference>
<dbReference type="Proteomes" id="UP000199482">
    <property type="component" value="Chromosome I"/>
</dbReference>
<reference evidence="2" key="3">
    <citation type="submission" date="2022-06" db="EMBL/GenBank/DDBJ databases">
        <title>Genomic Encyclopedia of Type Strains, Phase III (KMG-III): the genomes of soil and plant-associated and newly described type strains.</title>
        <authorList>
            <person name="Whitman W."/>
        </authorList>
    </citation>
    <scope>NUCLEOTIDE SEQUENCE</scope>
    <source>
        <strain evidence="2">CPCC 202695</strain>
    </source>
</reference>
<dbReference type="AlphaFoldDB" id="A0A1H1LK76"/>
<feature type="transmembrane region" description="Helical" evidence="1">
    <location>
        <begin position="209"/>
        <end position="242"/>
    </location>
</feature>
<keyword evidence="5" id="KW-1185">Reference proteome</keyword>